<sequence length="103" mass="12193">MLGFQLVDQRRRIRITRSRHLEQISILFGVMAALRIFDDVLEHGAQQLKTRFRTFLQFVHDVLKAVKHGGYCRVFFPDDSNRDRLHTSRLRRIPSSVTFSLPR</sequence>
<protein>
    <recommendedName>
        <fullName evidence="3">Transposase DDE domain-containing protein</fullName>
    </recommendedName>
</protein>
<proteinExistence type="predicted"/>
<dbReference type="AlphaFoldDB" id="A0A1F6UWT1"/>
<reference evidence="1 2" key="1">
    <citation type="journal article" date="2016" name="Nat. Commun.">
        <title>Thousands of microbial genomes shed light on interconnected biogeochemical processes in an aquifer system.</title>
        <authorList>
            <person name="Anantharaman K."/>
            <person name="Brown C.T."/>
            <person name="Hug L.A."/>
            <person name="Sharon I."/>
            <person name="Castelle C.J."/>
            <person name="Probst A.J."/>
            <person name="Thomas B.C."/>
            <person name="Singh A."/>
            <person name="Wilkins M.J."/>
            <person name="Karaoz U."/>
            <person name="Brodie E.L."/>
            <person name="Williams K.H."/>
            <person name="Hubbard S.S."/>
            <person name="Banfield J.F."/>
        </authorList>
    </citation>
    <scope>NUCLEOTIDE SEQUENCE [LARGE SCALE GENOMIC DNA]</scope>
</reference>
<gene>
    <name evidence="1" type="ORF">A2W18_08360</name>
</gene>
<comment type="caution">
    <text evidence="1">The sequence shown here is derived from an EMBL/GenBank/DDBJ whole genome shotgun (WGS) entry which is preliminary data.</text>
</comment>
<name>A0A1F6UWT1_9PROT</name>
<evidence type="ECO:0000313" key="1">
    <source>
        <dbReference type="EMBL" id="OGI61756.1"/>
    </source>
</evidence>
<dbReference type="Proteomes" id="UP000179076">
    <property type="component" value="Unassembled WGS sequence"/>
</dbReference>
<organism evidence="1 2">
    <name type="scientific">Candidatus Muproteobacteria bacterium RBG_16_60_9</name>
    <dbReference type="NCBI Taxonomy" id="1817755"/>
    <lineage>
        <taxon>Bacteria</taxon>
        <taxon>Pseudomonadati</taxon>
        <taxon>Pseudomonadota</taxon>
        <taxon>Candidatus Muproteobacteria</taxon>
    </lineage>
</organism>
<evidence type="ECO:0008006" key="3">
    <source>
        <dbReference type="Google" id="ProtNLM"/>
    </source>
</evidence>
<dbReference type="EMBL" id="MFSP01000189">
    <property type="protein sequence ID" value="OGI61756.1"/>
    <property type="molecule type" value="Genomic_DNA"/>
</dbReference>
<accession>A0A1F6UWT1</accession>
<evidence type="ECO:0000313" key="2">
    <source>
        <dbReference type="Proteomes" id="UP000179076"/>
    </source>
</evidence>